<sequence>MFFKCCNFKKKEKIKVSCSYCNTSPYSKCIYVDYYNKDITIRQLKDIILIRINNEPTTIMKYKKIYFINIKQIKNNDKLSSLNTNEIDIIYDLE</sequence>
<dbReference type="EMBL" id="MN739405">
    <property type="protein sequence ID" value="QHT03119.1"/>
    <property type="molecule type" value="Genomic_DNA"/>
</dbReference>
<accession>A0A6C0CHH3</accession>
<dbReference type="AlphaFoldDB" id="A0A6C0CHH3"/>
<name>A0A6C0CHH3_9ZZZZ</name>
<proteinExistence type="predicted"/>
<evidence type="ECO:0000313" key="1">
    <source>
        <dbReference type="EMBL" id="QHT03119.1"/>
    </source>
</evidence>
<reference evidence="1" key="1">
    <citation type="journal article" date="2020" name="Nature">
        <title>Giant virus diversity and host interactions through global metagenomics.</title>
        <authorList>
            <person name="Schulz F."/>
            <person name="Roux S."/>
            <person name="Paez-Espino D."/>
            <person name="Jungbluth S."/>
            <person name="Walsh D.A."/>
            <person name="Denef V.J."/>
            <person name="McMahon K.D."/>
            <person name="Konstantinidis K.T."/>
            <person name="Eloe-Fadrosh E.A."/>
            <person name="Kyrpides N.C."/>
            <person name="Woyke T."/>
        </authorList>
    </citation>
    <scope>NUCLEOTIDE SEQUENCE</scope>
    <source>
        <strain evidence="1">GVMAG-M-3300020727-4</strain>
    </source>
</reference>
<organism evidence="1">
    <name type="scientific">viral metagenome</name>
    <dbReference type="NCBI Taxonomy" id="1070528"/>
    <lineage>
        <taxon>unclassified sequences</taxon>
        <taxon>metagenomes</taxon>
        <taxon>organismal metagenomes</taxon>
    </lineage>
</organism>
<protein>
    <submittedName>
        <fullName evidence="1">Uncharacterized protein</fullName>
    </submittedName>
</protein>